<evidence type="ECO:0000313" key="2">
    <source>
        <dbReference type="EMBL" id="VDP49886.1"/>
    </source>
</evidence>
<name>A0A183KCI1_9TREM</name>
<protein>
    <submittedName>
        <fullName evidence="4">DUF6451 domain-containing protein</fullName>
    </submittedName>
</protein>
<reference evidence="2 3" key="2">
    <citation type="submission" date="2018-11" db="EMBL/GenBank/DDBJ databases">
        <authorList>
            <consortium name="Pathogen Informatics"/>
        </authorList>
    </citation>
    <scope>NUCLEOTIDE SEQUENCE [LARGE SCALE GENOMIC DNA]</scope>
    <source>
        <strain evidence="2">Dakar</strain>
        <strain evidence="3">Dakar, Senegal</strain>
    </source>
</reference>
<dbReference type="PANTHER" id="PTHR47027">
    <property type="entry name" value="REVERSE TRANSCRIPTASE DOMAIN-CONTAINING PROTEIN"/>
    <property type="match status" value="1"/>
</dbReference>
<evidence type="ECO:0000259" key="1">
    <source>
        <dbReference type="Pfam" id="PF20049"/>
    </source>
</evidence>
<dbReference type="Proteomes" id="UP000279833">
    <property type="component" value="Unassembled WGS sequence"/>
</dbReference>
<organism evidence="4">
    <name type="scientific">Schistosoma curassoni</name>
    <dbReference type="NCBI Taxonomy" id="6186"/>
    <lineage>
        <taxon>Eukaryota</taxon>
        <taxon>Metazoa</taxon>
        <taxon>Spiralia</taxon>
        <taxon>Lophotrochozoa</taxon>
        <taxon>Platyhelminthes</taxon>
        <taxon>Trematoda</taxon>
        <taxon>Digenea</taxon>
        <taxon>Strigeidida</taxon>
        <taxon>Schistosomatoidea</taxon>
        <taxon>Schistosomatidae</taxon>
        <taxon>Schistosoma</taxon>
    </lineage>
</organism>
<dbReference type="EMBL" id="UZAK01035328">
    <property type="protein sequence ID" value="VDP49886.1"/>
    <property type="molecule type" value="Genomic_DNA"/>
</dbReference>
<dbReference type="AlphaFoldDB" id="A0A183KCI1"/>
<dbReference type="InterPro" id="IPR045609">
    <property type="entry name" value="DUF6451"/>
</dbReference>
<dbReference type="PANTHER" id="PTHR47027:SF25">
    <property type="entry name" value="REVERSE TRANSCRIPTASE DOMAIN-CONTAINING PROTEIN"/>
    <property type="match status" value="1"/>
</dbReference>
<sequence>MELDDLDLAVPSYTHEQMQIKTTSVAKASTSVGLNIHKGKSNIVKYNTENTNAITFDGEALETSNYLLTIIDEHEQSDADVKERIRKARAAFLQLKNIWKSKQLSTNCKVIIFNTNVKTVLLYGAETENYYNHHQKCTSINKPFTTQDT</sequence>
<keyword evidence="3" id="KW-1185">Reference proteome</keyword>
<dbReference type="WBParaSite" id="SCUD_0001272401-mRNA-1">
    <property type="protein sequence ID" value="SCUD_0001272401-mRNA-1"/>
    <property type="gene ID" value="SCUD_0001272401"/>
</dbReference>
<feature type="domain" description="DUF6451" evidence="1">
    <location>
        <begin position="91"/>
        <end position="123"/>
    </location>
</feature>
<proteinExistence type="predicted"/>
<accession>A0A183KCI1</accession>
<evidence type="ECO:0000313" key="3">
    <source>
        <dbReference type="Proteomes" id="UP000279833"/>
    </source>
</evidence>
<dbReference type="Pfam" id="PF20049">
    <property type="entry name" value="DUF6451"/>
    <property type="match status" value="1"/>
</dbReference>
<evidence type="ECO:0000313" key="4">
    <source>
        <dbReference type="WBParaSite" id="SCUD_0001272401-mRNA-1"/>
    </source>
</evidence>
<gene>
    <name evidence="2" type="ORF">SCUD_LOCUS12721</name>
</gene>
<reference evidence="4" key="1">
    <citation type="submission" date="2016-06" db="UniProtKB">
        <authorList>
            <consortium name="WormBaseParasite"/>
        </authorList>
    </citation>
    <scope>IDENTIFICATION</scope>
</reference>